<evidence type="ECO:0000313" key="3">
    <source>
        <dbReference type="Proteomes" id="UP001174909"/>
    </source>
</evidence>
<organism evidence="2 3">
    <name type="scientific">Geodia barretti</name>
    <name type="common">Barrett's horny sponge</name>
    <dbReference type="NCBI Taxonomy" id="519541"/>
    <lineage>
        <taxon>Eukaryota</taxon>
        <taxon>Metazoa</taxon>
        <taxon>Porifera</taxon>
        <taxon>Demospongiae</taxon>
        <taxon>Heteroscleromorpha</taxon>
        <taxon>Tetractinellida</taxon>
        <taxon>Astrophorina</taxon>
        <taxon>Geodiidae</taxon>
        <taxon>Geodia</taxon>
    </lineage>
</organism>
<reference evidence="2" key="1">
    <citation type="submission" date="2023-03" db="EMBL/GenBank/DDBJ databases">
        <authorList>
            <person name="Steffen K."/>
            <person name="Cardenas P."/>
        </authorList>
    </citation>
    <scope>NUCLEOTIDE SEQUENCE</scope>
</reference>
<gene>
    <name evidence="2" type="ORF">GBAR_LOCUS495</name>
</gene>
<keyword evidence="3" id="KW-1185">Reference proteome</keyword>
<dbReference type="AlphaFoldDB" id="A0AA35QTA3"/>
<feature type="compositionally biased region" description="Low complexity" evidence="1">
    <location>
        <begin position="1"/>
        <end position="12"/>
    </location>
</feature>
<proteinExistence type="predicted"/>
<sequence length="140" mass="14790">MSSSISVSSFSVRATSHPSPLLSDTTPPKKVLRSAKITFAEAEFLPTAVVYVGVEDGQPHPTLSDSALQQAASSLQAEIVHQKNRPHTEKHQTVQPHPERGGPSHLPQSLPSPVPGSSGQARVGGGASPSKLPKWFKQGM</sequence>
<evidence type="ECO:0000256" key="1">
    <source>
        <dbReference type="SAM" id="MobiDB-lite"/>
    </source>
</evidence>
<feature type="compositionally biased region" description="Polar residues" evidence="1">
    <location>
        <begin position="106"/>
        <end position="120"/>
    </location>
</feature>
<protein>
    <submittedName>
        <fullName evidence="2">Uncharacterized protein</fullName>
    </submittedName>
</protein>
<name>A0AA35QTA3_GEOBA</name>
<evidence type="ECO:0000313" key="2">
    <source>
        <dbReference type="EMBL" id="CAI7990503.1"/>
    </source>
</evidence>
<dbReference type="EMBL" id="CASHTH010000074">
    <property type="protein sequence ID" value="CAI7990503.1"/>
    <property type="molecule type" value="Genomic_DNA"/>
</dbReference>
<accession>A0AA35QTA3</accession>
<feature type="compositionally biased region" description="Basic and acidic residues" evidence="1">
    <location>
        <begin position="86"/>
        <end position="102"/>
    </location>
</feature>
<feature type="region of interest" description="Disordered" evidence="1">
    <location>
        <begin position="55"/>
        <end position="140"/>
    </location>
</feature>
<feature type="compositionally biased region" description="Polar residues" evidence="1">
    <location>
        <begin position="13"/>
        <end position="26"/>
    </location>
</feature>
<feature type="compositionally biased region" description="Low complexity" evidence="1">
    <location>
        <begin position="63"/>
        <end position="77"/>
    </location>
</feature>
<comment type="caution">
    <text evidence="2">The sequence shown here is derived from an EMBL/GenBank/DDBJ whole genome shotgun (WGS) entry which is preliminary data.</text>
</comment>
<dbReference type="Proteomes" id="UP001174909">
    <property type="component" value="Unassembled WGS sequence"/>
</dbReference>
<feature type="region of interest" description="Disordered" evidence="1">
    <location>
        <begin position="1"/>
        <end position="29"/>
    </location>
</feature>